<evidence type="ECO:0000256" key="5">
    <source>
        <dbReference type="ARBA" id="ARBA00022801"/>
    </source>
</evidence>
<evidence type="ECO:0000256" key="6">
    <source>
        <dbReference type="ARBA" id="ARBA00022989"/>
    </source>
</evidence>
<accession>A0A226C0S5</accession>
<keyword evidence="2" id="KW-0673">Quorum sensing</keyword>
<dbReference type="GO" id="GO:0009372">
    <property type="term" value="P:quorum sensing"/>
    <property type="evidence" value="ECO:0007669"/>
    <property type="project" value="UniProtKB-KW"/>
</dbReference>
<dbReference type="InterPro" id="IPR006741">
    <property type="entry name" value="AgrB"/>
</dbReference>
<keyword evidence="5" id="KW-0378">Hydrolase</keyword>
<evidence type="ECO:0000256" key="8">
    <source>
        <dbReference type="SAM" id="Phobius"/>
    </source>
</evidence>
<keyword evidence="6 8" id="KW-1133">Transmembrane helix</keyword>
<evidence type="ECO:0000256" key="7">
    <source>
        <dbReference type="ARBA" id="ARBA00023136"/>
    </source>
</evidence>
<evidence type="ECO:0000256" key="4">
    <source>
        <dbReference type="ARBA" id="ARBA00022692"/>
    </source>
</evidence>
<evidence type="ECO:0000256" key="3">
    <source>
        <dbReference type="ARBA" id="ARBA00022670"/>
    </source>
</evidence>
<keyword evidence="7 8" id="KW-0472">Membrane</keyword>
<dbReference type="Proteomes" id="UP000214588">
    <property type="component" value="Unassembled WGS sequence"/>
</dbReference>
<keyword evidence="10" id="KW-1185">Reference proteome</keyword>
<dbReference type="EMBL" id="NIQC01000001">
    <property type="protein sequence ID" value="OWZ84863.1"/>
    <property type="molecule type" value="Genomic_DNA"/>
</dbReference>
<dbReference type="RefSeq" id="WP_089022287.1">
    <property type="nucleotide sequence ID" value="NZ_NIQC01000001.1"/>
</dbReference>
<sequence length="193" mass="21388">MFEEYIHKKFSALGNTIGQSEVAIEKATYGFLALIYTLINIIAVITVSYVLGVLYPALISLIAFALLRHYSGGIHSSHPLGCILISALAFPLLGKLSYFINSTFNGLNNSILILIFIISLLVISKKAPIDTPQKPIKSLDHKKRLKNSSILIVCLLFIFSLIIQNHSQITLISIQLGVIFQILMLPPINIRKQ</sequence>
<evidence type="ECO:0000256" key="2">
    <source>
        <dbReference type="ARBA" id="ARBA00022654"/>
    </source>
</evidence>
<dbReference type="OrthoDB" id="2854767at2"/>
<dbReference type="GO" id="GO:0006508">
    <property type="term" value="P:proteolysis"/>
    <property type="evidence" value="ECO:0007669"/>
    <property type="project" value="UniProtKB-KW"/>
</dbReference>
<evidence type="ECO:0000313" key="10">
    <source>
        <dbReference type="Proteomes" id="UP000214588"/>
    </source>
</evidence>
<dbReference type="GO" id="GO:0008233">
    <property type="term" value="F:peptidase activity"/>
    <property type="evidence" value="ECO:0007669"/>
    <property type="project" value="UniProtKB-KW"/>
</dbReference>
<dbReference type="SMART" id="SM00793">
    <property type="entry name" value="AgrB"/>
    <property type="match status" value="1"/>
</dbReference>
<feature type="transmembrane region" description="Helical" evidence="8">
    <location>
        <begin position="169"/>
        <end position="188"/>
    </location>
</feature>
<evidence type="ECO:0000313" key="9">
    <source>
        <dbReference type="EMBL" id="OWZ84863.1"/>
    </source>
</evidence>
<feature type="transmembrane region" description="Helical" evidence="8">
    <location>
        <begin position="106"/>
        <end position="124"/>
    </location>
</feature>
<keyword evidence="3" id="KW-0645">Protease</keyword>
<name>A0A226C0S5_9FIRM</name>
<feature type="transmembrane region" description="Helical" evidence="8">
    <location>
        <begin position="79"/>
        <end position="100"/>
    </location>
</feature>
<protein>
    <recommendedName>
        <fullName evidence="11">Accessory regulator AgrB</fullName>
    </recommendedName>
</protein>
<gene>
    <name evidence="9" type="ORF">CDO51_00195</name>
</gene>
<feature type="transmembrane region" description="Helical" evidence="8">
    <location>
        <begin position="145"/>
        <end position="163"/>
    </location>
</feature>
<comment type="caution">
    <text evidence="9">The sequence shown here is derived from an EMBL/GenBank/DDBJ whole genome shotgun (WGS) entry which is preliminary data.</text>
</comment>
<reference evidence="9 10" key="1">
    <citation type="submission" date="2017-06" db="EMBL/GenBank/DDBJ databases">
        <title>Draft Genome Sequence of Natranaerobius trueperi halophilic, alkalithermophilic bacteria from soda lakes.</title>
        <authorList>
            <person name="Zhao B."/>
        </authorList>
    </citation>
    <scope>NUCLEOTIDE SEQUENCE [LARGE SCALE GENOMIC DNA]</scope>
    <source>
        <strain evidence="9 10">DSM 18760</strain>
    </source>
</reference>
<dbReference type="AlphaFoldDB" id="A0A226C0S5"/>
<organism evidence="9 10">
    <name type="scientific">Natranaerobius trueperi</name>
    <dbReference type="NCBI Taxonomy" id="759412"/>
    <lineage>
        <taxon>Bacteria</taxon>
        <taxon>Bacillati</taxon>
        <taxon>Bacillota</taxon>
        <taxon>Clostridia</taxon>
        <taxon>Natranaerobiales</taxon>
        <taxon>Natranaerobiaceae</taxon>
        <taxon>Natranaerobius</taxon>
    </lineage>
</organism>
<proteinExistence type="predicted"/>
<feature type="transmembrane region" description="Helical" evidence="8">
    <location>
        <begin position="34"/>
        <end position="67"/>
    </location>
</feature>
<keyword evidence="1" id="KW-1003">Cell membrane</keyword>
<evidence type="ECO:0000256" key="1">
    <source>
        <dbReference type="ARBA" id="ARBA00022475"/>
    </source>
</evidence>
<dbReference type="Pfam" id="PF04647">
    <property type="entry name" value="AgrB"/>
    <property type="match status" value="1"/>
</dbReference>
<keyword evidence="4 8" id="KW-0812">Transmembrane</keyword>
<dbReference type="GO" id="GO:0016020">
    <property type="term" value="C:membrane"/>
    <property type="evidence" value="ECO:0007669"/>
    <property type="project" value="InterPro"/>
</dbReference>
<evidence type="ECO:0008006" key="11">
    <source>
        <dbReference type="Google" id="ProtNLM"/>
    </source>
</evidence>